<dbReference type="Proteomes" id="UP000645612">
    <property type="component" value="Unassembled WGS sequence"/>
</dbReference>
<dbReference type="EMBL" id="JAEDXG010000001">
    <property type="protein sequence ID" value="MBH9694904.1"/>
    <property type="molecule type" value="Genomic_DNA"/>
</dbReference>
<comment type="caution">
    <text evidence="1">The sequence shown here is derived from an EMBL/GenBank/DDBJ whole genome shotgun (WGS) entry which is preliminary data.</text>
</comment>
<proteinExistence type="predicted"/>
<accession>A0A8I1AS83</accession>
<sequence>MKEEHAACPYFLRSLIRLYATVQRLHMPPIIAVEDVTIDQYAIHGPESVDWVFANLD</sequence>
<organism evidence="1 2">
    <name type="scientific">Burkholderia cepacia</name>
    <name type="common">Pseudomonas cepacia</name>
    <dbReference type="NCBI Taxonomy" id="292"/>
    <lineage>
        <taxon>Bacteria</taxon>
        <taxon>Pseudomonadati</taxon>
        <taxon>Pseudomonadota</taxon>
        <taxon>Betaproteobacteria</taxon>
        <taxon>Burkholderiales</taxon>
        <taxon>Burkholderiaceae</taxon>
        <taxon>Burkholderia</taxon>
        <taxon>Burkholderia cepacia complex</taxon>
    </lineage>
</organism>
<evidence type="ECO:0000313" key="1">
    <source>
        <dbReference type="EMBL" id="MBH9694904.1"/>
    </source>
</evidence>
<name>A0A8I1AS83_BURCE</name>
<evidence type="ECO:0000313" key="2">
    <source>
        <dbReference type="Proteomes" id="UP000645612"/>
    </source>
</evidence>
<dbReference type="AlphaFoldDB" id="A0A8I1AS83"/>
<reference evidence="1" key="1">
    <citation type="submission" date="2020-12" db="EMBL/GenBank/DDBJ databases">
        <title>Burkholderia cepacia complex in Mexico.</title>
        <authorList>
            <person name="Estrada P."/>
        </authorList>
    </citation>
    <scope>NUCLEOTIDE SEQUENCE</scope>
    <source>
        <strain evidence="1">871</strain>
    </source>
</reference>
<gene>
    <name evidence="1" type="ORF">JAO13_00390</name>
</gene>
<dbReference type="RefSeq" id="WP_176130548.1">
    <property type="nucleotide sequence ID" value="NZ_CADDZZ010000009.1"/>
</dbReference>
<protein>
    <submittedName>
        <fullName evidence="1">Uncharacterized protein</fullName>
    </submittedName>
</protein>